<keyword evidence="2" id="KW-1185">Reference proteome</keyword>
<protein>
    <submittedName>
        <fullName evidence="1">Uncharacterized protein</fullName>
    </submittedName>
</protein>
<sequence length="104" mass="11468">MAVPDPRVFMAVGQTIVGVHIPGALPNAVKSFKRLTAWASPRASYGSEHAGRCPTRLNELRNERGISVGFRRGRRINYCRIGVVTHPEGSRTNQCKLSLIDPRS</sequence>
<dbReference type="AlphaFoldDB" id="A0A5B1CNK1"/>
<proteinExistence type="predicted"/>
<evidence type="ECO:0000313" key="1">
    <source>
        <dbReference type="EMBL" id="KAA1260933.1"/>
    </source>
</evidence>
<organism evidence="1 2">
    <name type="scientific">Rubripirellula obstinata</name>
    <dbReference type="NCBI Taxonomy" id="406547"/>
    <lineage>
        <taxon>Bacteria</taxon>
        <taxon>Pseudomonadati</taxon>
        <taxon>Planctomycetota</taxon>
        <taxon>Planctomycetia</taxon>
        <taxon>Pirellulales</taxon>
        <taxon>Pirellulaceae</taxon>
        <taxon>Rubripirellula</taxon>
    </lineage>
</organism>
<accession>A0A5B1CNK1</accession>
<evidence type="ECO:0000313" key="2">
    <source>
        <dbReference type="Proteomes" id="UP000322699"/>
    </source>
</evidence>
<dbReference type="Proteomes" id="UP000322699">
    <property type="component" value="Unassembled WGS sequence"/>
</dbReference>
<name>A0A5B1CNK1_9BACT</name>
<gene>
    <name evidence="1" type="ORF">LF1_34750</name>
</gene>
<dbReference type="EMBL" id="VRLW01000001">
    <property type="protein sequence ID" value="KAA1260933.1"/>
    <property type="molecule type" value="Genomic_DNA"/>
</dbReference>
<comment type="caution">
    <text evidence="1">The sequence shown here is derived from an EMBL/GenBank/DDBJ whole genome shotgun (WGS) entry which is preliminary data.</text>
</comment>
<reference evidence="1 2" key="1">
    <citation type="submission" date="2019-08" db="EMBL/GenBank/DDBJ databases">
        <title>Deep-cultivation of Planctomycetes and their phenomic and genomic characterization uncovers novel biology.</title>
        <authorList>
            <person name="Wiegand S."/>
            <person name="Jogler M."/>
            <person name="Boedeker C."/>
            <person name="Pinto D."/>
            <person name="Vollmers J."/>
            <person name="Rivas-Marin E."/>
            <person name="Kohn T."/>
            <person name="Peeters S.H."/>
            <person name="Heuer A."/>
            <person name="Rast P."/>
            <person name="Oberbeckmann S."/>
            <person name="Bunk B."/>
            <person name="Jeske O."/>
            <person name="Meyerdierks A."/>
            <person name="Storesund J.E."/>
            <person name="Kallscheuer N."/>
            <person name="Luecker S."/>
            <person name="Lage O.M."/>
            <person name="Pohl T."/>
            <person name="Merkel B.J."/>
            <person name="Hornburger P."/>
            <person name="Mueller R.-W."/>
            <person name="Bruemmer F."/>
            <person name="Labrenz M."/>
            <person name="Spormann A.M."/>
            <person name="Op Den Camp H."/>
            <person name="Overmann J."/>
            <person name="Amann R."/>
            <person name="Jetten M.S.M."/>
            <person name="Mascher T."/>
            <person name="Medema M.H."/>
            <person name="Devos D.P."/>
            <person name="Kaster A.-K."/>
            <person name="Ovreas L."/>
            <person name="Rohde M."/>
            <person name="Galperin M.Y."/>
            <person name="Jogler C."/>
        </authorList>
    </citation>
    <scope>NUCLEOTIDE SEQUENCE [LARGE SCALE GENOMIC DNA]</scope>
    <source>
        <strain evidence="1 2">LF1</strain>
    </source>
</reference>